<dbReference type="InterPro" id="IPR052519">
    <property type="entry name" value="Euk-type_GlcNAc_Kinase"/>
</dbReference>
<dbReference type="Pfam" id="PF01869">
    <property type="entry name" value="BcrAD_BadFG"/>
    <property type="match status" value="1"/>
</dbReference>
<gene>
    <name evidence="2" type="ORF">ABDJ85_04535</name>
</gene>
<dbReference type="PANTHER" id="PTHR43190:SF3">
    <property type="entry name" value="N-ACETYL-D-GLUCOSAMINE KINASE"/>
    <property type="match status" value="1"/>
</dbReference>
<comment type="caution">
    <text evidence="2">The sequence shown here is derived from an EMBL/GenBank/DDBJ whole genome shotgun (WGS) entry which is preliminary data.</text>
</comment>
<dbReference type="RefSeq" id="WP_347703547.1">
    <property type="nucleotide sequence ID" value="NZ_JBDPZD010000001.1"/>
</dbReference>
<evidence type="ECO:0000259" key="1">
    <source>
        <dbReference type="Pfam" id="PF01869"/>
    </source>
</evidence>
<protein>
    <submittedName>
        <fullName evidence="2">BadF/BadG/BcrA/BcrD ATPase family protein</fullName>
    </submittedName>
</protein>
<accession>A0ABV0FXS0</accession>
<name>A0ABV0FXS0_9BURK</name>
<dbReference type="CDD" id="cd24082">
    <property type="entry name" value="ASKHA_NBD_GspK-like"/>
    <property type="match status" value="1"/>
</dbReference>
<dbReference type="EMBL" id="JBDPZD010000001">
    <property type="protein sequence ID" value="MEO3690724.1"/>
    <property type="molecule type" value="Genomic_DNA"/>
</dbReference>
<dbReference type="SUPFAM" id="SSF53067">
    <property type="entry name" value="Actin-like ATPase domain"/>
    <property type="match status" value="2"/>
</dbReference>
<organism evidence="2 3">
    <name type="scientific">Roseateles paludis</name>
    <dbReference type="NCBI Taxonomy" id="3145238"/>
    <lineage>
        <taxon>Bacteria</taxon>
        <taxon>Pseudomonadati</taxon>
        <taxon>Pseudomonadota</taxon>
        <taxon>Betaproteobacteria</taxon>
        <taxon>Burkholderiales</taxon>
        <taxon>Sphaerotilaceae</taxon>
        <taxon>Roseateles</taxon>
    </lineage>
</organism>
<sequence>MQAHLRLDPSTWWALTPASGARARWWAGVDGGGTRTRARLMDLEGRVLGEGEAGASALGQGAAQAWRHVLAAVEAAAQGVPGFLLAECALGLGLSGTGRAGPLADFVASCPNVAAAALTSDGLAAVLGAHGGQPGGFLIAGTGSVAEAIDAQGQRHQVGGWGWQLGDDGGGAWLGREALRHAHAALDGRVPTGPLATAVLAACGTARDSLLSWSLAAGQAELASLAPLVFEHAAQDATAAQLLTAAARALDDLASALPPVPLALGGSIAERLQDRLAPATRARLVAPQGDAMDGALWLAKHSTV</sequence>
<evidence type="ECO:0000313" key="2">
    <source>
        <dbReference type="EMBL" id="MEO3690724.1"/>
    </source>
</evidence>
<dbReference type="PANTHER" id="PTHR43190">
    <property type="entry name" value="N-ACETYL-D-GLUCOSAMINE KINASE"/>
    <property type="match status" value="1"/>
</dbReference>
<feature type="domain" description="ATPase BadF/BadG/BcrA/BcrD type" evidence="1">
    <location>
        <begin position="28"/>
        <end position="256"/>
    </location>
</feature>
<dbReference type="Gene3D" id="3.30.420.40">
    <property type="match status" value="2"/>
</dbReference>
<dbReference type="InterPro" id="IPR043129">
    <property type="entry name" value="ATPase_NBD"/>
</dbReference>
<dbReference type="Proteomes" id="UP001495147">
    <property type="component" value="Unassembled WGS sequence"/>
</dbReference>
<dbReference type="InterPro" id="IPR002731">
    <property type="entry name" value="ATPase_BadF"/>
</dbReference>
<reference evidence="2 3" key="1">
    <citation type="submission" date="2024-05" db="EMBL/GenBank/DDBJ databases">
        <title>Roseateles sp. DJS-2-20 16S ribosomal RNA gene Genome sequencing and assembly.</title>
        <authorList>
            <person name="Woo H."/>
        </authorList>
    </citation>
    <scope>NUCLEOTIDE SEQUENCE [LARGE SCALE GENOMIC DNA]</scope>
    <source>
        <strain evidence="2 3">DJS-2-20</strain>
    </source>
</reference>
<evidence type="ECO:0000313" key="3">
    <source>
        <dbReference type="Proteomes" id="UP001495147"/>
    </source>
</evidence>
<proteinExistence type="predicted"/>
<keyword evidence="3" id="KW-1185">Reference proteome</keyword>